<dbReference type="PANTHER" id="PTHR14715">
    <property type="entry name" value="FAM124 DOMAIN-CONTAINING PROTEIN-RELATED"/>
    <property type="match status" value="1"/>
</dbReference>
<evidence type="ECO:0000259" key="3">
    <source>
        <dbReference type="Pfam" id="PF15067"/>
    </source>
</evidence>
<accession>A0A3B3RQV9</accession>
<feature type="region of interest" description="Disordered" evidence="2">
    <location>
        <begin position="367"/>
        <end position="399"/>
    </location>
</feature>
<proteinExistence type="inferred from homology"/>
<feature type="domain" description="FAM124" evidence="3">
    <location>
        <begin position="19"/>
        <end position="253"/>
    </location>
</feature>
<dbReference type="PANTHER" id="PTHR14715:SF2">
    <property type="entry name" value="PROTEIN FAM124B"/>
    <property type="match status" value="1"/>
</dbReference>
<organism evidence="4 5">
    <name type="scientific">Paramormyrops kingsleyae</name>
    <dbReference type="NCBI Taxonomy" id="1676925"/>
    <lineage>
        <taxon>Eukaryota</taxon>
        <taxon>Metazoa</taxon>
        <taxon>Chordata</taxon>
        <taxon>Craniata</taxon>
        <taxon>Vertebrata</taxon>
        <taxon>Euteleostomi</taxon>
        <taxon>Actinopterygii</taxon>
        <taxon>Neopterygii</taxon>
        <taxon>Teleostei</taxon>
        <taxon>Osteoglossocephala</taxon>
        <taxon>Osteoglossomorpha</taxon>
        <taxon>Osteoglossiformes</taxon>
        <taxon>Mormyridae</taxon>
        <taxon>Paramormyrops</taxon>
    </lineage>
</organism>
<sequence length="420" mass="45515">MSSVGSDMLPEPDGDPPLMAMHILANPGDSLLLQHTLDRLLGWLSPSSRFFHVSERACPLRDPPGPAAGWPSLAVTLFLHESHGEQRILRVLDFLQRPPWRYHHTEGCRGQGATTRPYLLPSRDFYSLGPGMPVWAVRPVHCGSEALRVTLHCGHADFEDAVRFYEMVLRRRAEEPKPGFCWFSLRLRPGLQLQLALKQLALSARPELCHSAVLQFQVDEIGQLVPLLPNPCTPISITRWQTEDLDGNKILFQVKGNFHAAASTPVFRALQHSAGLPCLQARSPSTLDARLKEQGPGRPMGGTGRDSCCSTPASSSCYSSQRSSPTAPPGLLLEETDVDTGCSVAPPIGGVLDTFGRELCVYLPPGKASSLSSPGPRSTGLHSGPTGSPPSLTVPGRESPAALDQALACGHKPQEEEFFI</sequence>
<feature type="region of interest" description="Disordered" evidence="2">
    <location>
        <begin position="289"/>
        <end position="308"/>
    </location>
</feature>
<name>A0A3B3RQV9_9TELE</name>
<dbReference type="Pfam" id="PF15067">
    <property type="entry name" value="FAM124"/>
    <property type="match status" value="1"/>
</dbReference>
<evidence type="ECO:0000313" key="5">
    <source>
        <dbReference type="Proteomes" id="UP000261540"/>
    </source>
</evidence>
<evidence type="ECO:0000313" key="4">
    <source>
        <dbReference type="Ensembl" id="ENSPKIP00000020663.1"/>
    </source>
</evidence>
<comment type="similarity">
    <text evidence="1">Belongs to the FAM124 family.</text>
</comment>
<reference evidence="4" key="2">
    <citation type="submission" date="2025-09" db="UniProtKB">
        <authorList>
            <consortium name="Ensembl"/>
        </authorList>
    </citation>
    <scope>IDENTIFICATION</scope>
</reference>
<keyword evidence="5" id="KW-1185">Reference proteome</keyword>
<dbReference type="GO" id="GO:0005654">
    <property type="term" value="C:nucleoplasm"/>
    <property type="evidence" value="ECO:0007669"/>
    <property type="project" value="TreeGrafter"/>
</dbReference>
<dbReference type="Proteomes" id="UP000261540">
    <property type="component" value="Unplaced"/>
</dbReference>
<reference evidence="4" key="1">
    <citation type="submission" date="2025-08" db="UniProtKB">
        <authorList>
            <consortium name="Ensembl"/>
        </authorList>
    </citation>
    <scope>IDENTIFICATION</scope>
</reference>
<evidence type="ECO:0000256" key="2">
    <source>
        <dbReference type="SAM" id="MobiDB-lite"/>
    </source>
</evidence>
<evidence type="ECO:0000256" key="1">
    <source>
        <dbReference type="ARBA" id="ARBA00006440"/>
    </source>
</evidence>
<dbReference type="InterPro" id="IPR046365">
    <property type="entry name" value="FAM124_dom"/>
</dbReference>
<dbReference type="AlphaFoldDB" id="A0A3B3RQV9"/>
<protein>
    <submittedName>
        <fullName evidence="4">Family with sequence similarity 124 member B</fullName>
    </submittedName>
</protein>
<dbReference type="Ensembl" id="ENSPKIT00000001284.1">
    <property type="protein sequence ID" value="ENSPKIP00000020663.1"/>
    <property type="gene ID" value="ENSPKIG00000005357.1"/>
</dbReference>
<dbReference type="InterPro" id="IPR029380">
    <property type="entry name" value="FAM124"/>
</dbReference>
<dbReference type="STRING" id="1676925.ENSPKIP00000020663"/>
<dbReference type="GeneTree" id="ENSGT00590000083134"/>